<dbReference type="GO" id="GO:0003677">
    <property type="term" value="F:DNA binding"/>
    <property type="evidence" value="ECO:0007669"/>
    <property type="project" value="UniProtKB-KW"/>
</dbReference>
<evidence type="ECO:0000256" key="1">
    <source>
        <dbReference type="ARBA" id="ARBA00004123"/>
    </source>
</evidence>
<keyword evidence="9" id="KW-1185">Reference proteome</keyword>
<dbReference type="PANTHER" id="PTHR22952:SF385">
    <property type="entry name" value="ABSCISIC ACID-INSENSITIVE 5-LIKE PROTEIN 2"/>
    <property type="match status" value="1"/>
</dbReference>
<dbReference type="GO" id="GO:0003700">
    <property type="term" value="F:DNA-binding transcription factor activity"/>
    <property type="evidence" value="ECO:0007669"/>
    <property type="project" value="InterPro"/>
</dbReference>
<dbReference type="InterPro" id="IPR043452">
    <property type="entry name" value="BZIP46-like"/>
</dbReference>
<accession>A0A8N4F0P8</accession>
<gene>
    <name evidence="10" type="primary">LOC105048770</name>
</gene>
<name>A0A8N4F0P8_ELAGV</name>
<protein>
    <submittedName>
        <fullName evidence="10">ABSCISIC ACID-INSENSITIVE 5-like protein 3</fullName>
    </submittedName>
</protein>
<evidence type="ECO:0000256" key="4">
    <source>
        <dbReference type="ARBA" id="ARBA00023125"/>
    </source>
</evidence>
<keyword evidence="3" id="KW-0805">Transcription regulation</keyword>
<dbReference type="InterPro" id="IPR004827">
    <property type="entry name" value="bZIP"/>
</dbReference>
<reference evidence="10" key="1">
    <citation type="submission" date="2025-08" db="UniProtKB">
        <authorList>
            <consortium name="RefSeq"/>
        </authorList>
    </citation>
    <scope>IDENTIFICATION</scope>
</reference>
<dbReference type="GO" id="GO:0009738">
    <property type="term" value="P:abscisic acid-activated signaling pathway"/>
    <property type="evidence" value="ECO:0007669"/>
    <property type="project" value="UniProtKB-KW"/>
</dbReference>
<feature type="domain" description="BZIP" evidence="8">
    <location>
        <begin position="216"/>
        <end position="264"/>
    </location>
</feature>
<dbReference type="SUPFAM" id="SSF57959">
    <property type="entry name" value="Leucine zipper domain"/>
    <property type="match status" value="1"/>
</dbReference>
<dbReference type="Pfam" id="PF00170">
    <property type="entry name" value="bZIP_1"/>
    <property type="match status" value="1"/>
</dbReference>
<dbReference type="GO" id="GO:0045893">
    <property type="term" value="P:positive regulation of DNA-templated transcription"/>
    <property type="evidence" value="ECO:0007669"/>
    <property type="project" value="InterPro"/>
</dbReference>
<feature type="region of interest" description="Disordered" evidence="7">
    <location>
        <begin position="259"/>
        <end position="288"/>
    </location>
</feature>
<evidence type="ECO:0000256" key="5">
    <source>
        <dbReference type="ARBA" id="ARBA00023163"/>
    </source>
</evidence>
<keyword evidence="4" id="KW-0238">DNA-binding</keyword>
<evidence type="ECO:0000256" key="7">
    <source>
        <dbReference type="SAM" id="MobiDB-lite"/>
    </source>
</evidence>
<evidence type="ECO:0000256" key="6">
    <source>
        <dbReference type="ARBA" id="ARBA00023242"/>
    </source>
</evidence>
<dbReference type="Proteomes" id="UP000504607">
    <property type="component" value="Chromosome 7"/>
</dbReference>
<evidence type="ECO:0000256" key="3">
    <source>
        <dbReference type="ARBA" id="ARBA00023015"/>
    </source>
</evidence>
<evidence type="ECO:0000313" key="9">
    <source>
        <dbReference type="Proteomes" id="UP000504607"/>
    </source>
</evidence>
<dbReference type="CDD" id="cd14707">
    <property type="entry name" value="bZIP_plant_BZIP46"/>
    <property type="match status" value="1"/>
</dbReference>
<proteinExistence type="predicted"/>
<dbReference type="SMART" id="SM00338">
    <property type="entry name" value="BRLZ"/>
    <property type="match status" value="1"/>
</dbReference>
<evidence type="ECO:0000313" key="10">
    <source>
        <dbReference type="RefSeq" id="XP_029121672.1"/>
    </source>
</evidence>
<feature type="region of interest" description="Disordered" evidence="7">
    <location>
        <begin position="1"/>
        <end position="20"/>
    </location>
</feature>
<dbReference type="RefSeq" id="XP_029121672.1">
    <property type="nucleotide sequence ID" value="XM_029265839.1"/>
</dbReference>
<evidence type="ECO:0000256" key="2">
    <source>
        <dbReference type="ARBA" id="ARBA00022682"/>
    </source>
</evidence>
<dbReference type="Gene3D" id="1.20.5.170">
    <property type="match status" value="1"/>
</dbReference>
<evidence type="ECO:0000259" key="8">
    <source>
        <dbReference type="PROSITE" id="PS50217"/>
    </source>
</evidence>
<dbReference type="FunFam" id="1.20.5.170:FF:000036">
    <property type="entry name" value="ABSCISIC ACID-INSENSITIVE 5-like protein 2"/>
    <property type="match status" value="1"/>
</dbReference>
<dbReference type="PROSITE" id="PS50217">
    <property type="entry name" value="BZIP"/>
    <property type="match status" value="1"/>
</dbReference>
<dbReference type="GO" id="GO:0005634">
    <property type="term" value="C:nucleus"/>
    <property type="evidence" value="ECO:0007669"/>
    <property type="project" value="UniProtKB-SubCell"/>
</dbReference>
<organism evidence="9 10">
    <name type="scientific">Elaeis guineensis var. tenera</name>
    <name type="common">Oil palm</name>
    <dbReference type="NCBI Taxonomy" id="51953"/>
    <lineage>
        <taxon>Eukaryota</taxon>
        <taxon>Viridiplantae</taxon>
        <taxon>Streptophyta</taxon>
        <taxon>Embryophyta</taxon>
        <taxon>Tracheophyta</taxon>
        <taxon>Spermatophyta</taxon>
        <taxon>Magnoliopsida</taxon>
        <taxon>Liliopsida</taxon>
        <taxon>Arecaceae</taxon>
        <taxon>Arecoideae</taxon>
        <taxon>Cocoseae</taxon>
        <taxon>Elaeidinae</taxon>
        <taxon>Elaeis</taxon>
    </lineage>
</organism>
<sequence>MGLRTMVSPNRGQGPQYPPPFLRQGSVYNLTLDEVQSHLPELGKPLNAMNFDELLNSVLAVEQQIHAPSSSSPSASISQLLPGNYNLNCALSCKTVDEVWREIIRQEEQGNTESPATLGETTLEDFLALLSVNPVQQEEWLQYQLAAAQQQQQQQHMDLLGSSLSVFGNSISNAGFNENQQMGLPMVSVSMAKSISADSPSATETHRPDEIIDRSIERRQKRMIKNRESAARSRARKQAYINQLEEEVRQLTNTNKRLKKQKEEEILSHLNTPSEPRYQLRRTSSAPF</sequence>
<keyword evidence="2" id="KW-0938">Abscisic acid signaling pathway</keyword>
<dbReference type="AlphaFoldDB" id="A0A8N4F0P8"/>
<keyword evidence="5" id="KW-0804">Transcription</keyword>
<keyword evidence="6" id="KW-0539">Nucleus</keyword>
<dbReference type="PROSITE" id="PS00036">
    <property type="entry name" value="BZIP_BASIC"/>
    <property type="match status" value="1"/>
</dbReference>
<dbReference type="OrthoDB" id="644067at2759"/>
<comment type="subcellular location">
    <subcellularLocation>
        <location evidence="1">Nucleus</location>
    </subcellularLocation>
</comment>
<dbReference type="PANTHER" id="PTHR22952">
    <property type="entry name" value="CAMP-RESPONSE ELEMENT BINDING PROTEIN-RELATED"/>
    <property type="match status" value="1"/>
</dbReference>
<dbReference type="InterPro" id="IPR046347">
    <property type="entry name" value="bZIP_sf"/>
</dbReference>